<proteinExistence type="predicted"/>
<gene>
    <name evidence="1" type="ORF">ACFFJ2_16770</name>
</gene>
<name>A0ABV6DBL3_9HYPH</name>
<sequence>MQKKAKGFRTVAEALRSVDRSAARKRRAREKRVAEIAARVPGEGYEPCIVSFIDVLGFQDLLETRHAHDIRDVLVQLREFTAPVEELPTRRMKDARLLSRAFADSVSDAVVRVRVFDTQFNDGAFFHELLDLLHAQVECIGHGVVIRAGVAIGNAHVGLNGKGPVFGPAMVRAYEIETNEAIHPRVVVDQAAYESFLADARLRNQDHELDEELQYVDQLLRVDVDGTRFVDYLGASESEFDDPAGYFLFLQSHAELIHDKLAATAGRVREKFEWLATYHNSVVEGLLEEFANGSRSAEAFRSEYNLDPMSFLQGTIVSA</sequence>
<dbReference type="SUPFAM" id="SSF55073">
    <property type="entry name" value="Nucleotide cyclase"/>
    <property type="match status" value="1"/>
</dbReference>
<reference evidence="1 2" key="1">
    <citation type="submission" date="2024-09" db="EMBL/GenBank/DDBJ databases">
        <authorList>
            <person name="Sun Q."/>
            <person name="Mori K."/>
        </authorList>
    </citation>
    <scope>NUCLEOTIDE SEQUENCE [LARGE SCALE GENOMIC DNA]</scope>
    <source>
        <strain evidence="1 2">CCM 8543</strain>
    </source>
</reference>
<protein>
    <recommendedName>
        <fullName evidence="3">Guanylate cyclase domain-containing protein</fullName>
    </recommendedName>
</protein>
<dbReference type="Proteomes" id="UP001589755">
    <property type="component" value="Unassembled WGS sequence"/>
</dbReference>
<evidence type="ECO:0008006" key="3">
    <source>
        <dbReference type="Google" id="ProtNLM"/>
    </source>
</evidence>
<evidence type="ECO:0000313" key="2">
    <source>
        <dbReference type="Proteomes" id="UP001589755"/>
    </source>
</evidence>
<dbReference type="RefSeq" id="WP_261522704.1">
    <property type="nucleotide sequence ID" value="NZ_JAODNW010000037.1"/>
</dbReference>
<dbReference type="EMBL" id="JBHLXD010000037">
    <property type="protein sequence ID" value="MFC0210053.1"/>
    <property type="molecule type" value="Genomic_DNA"/>
</dbReference>
<comment type="caution">
    <text evidence="1">The sequence shown here is derived from an EMBL/GenBank/DDBJ whole genome shotgun (WGS) entry which is preliminary data.</text>
</comment>
<accession>A0ABV6DBL3</accession>
<organism evidence="1 2">
    <name type="scientific">Chelativorans intermedius</name>
    <dbReference type="NCBI Taxonomy" id="515947"/>
    <lineage>
        <taxon>Bacteria</taxon>
        <taxon>Pseudomonadati</taxon>
        <taxon>Pseudomonadota</taxon>
        <taxon>Alphaproteobacteria</taxon>
        <taxon>Hyphomicrobiales</taxon>
        <taxon>Phyllobacteriaceae</taxon>
        <taxon>Chelativorans</taxon>
    </lineage>
</organism>
<keyword evidence="2" id="KW-1185">Reference proteome</keyword>
<evidence type="ECO:0000313" key="1">
    <source>
        <dbReference type="EMBL" id="MFC0210053.1"/>
    </source>
</evidence>
<dbReference type="InterPro" id="IPR029787">
    <property type="entry name" value="Nucleotide_cyclase"/>
</dbReference>